<comment type="caution">
    <text evidence="1">The sequence shown here is derived from an EMBL/GenBank/DDBJ whole genome shotgun (WGS) entry which is preliminary data.</text>
</comment>
<dbReference type="PANTHER" id="PTHR38479:SF2">
    <property type="entry name" value="WINGED HELIX DNA-BINDING DOMAIN-CONTAINING PROTEIN"/>
    <property type="match status" value="1"/>
</dbReference>
<evidence type="ECO:0000313" key="1">
    <source>
        <dbReference type="EMBL" id="MBJ7602254.1"/>
    </source>
</evidence>
<dbReference type="EMBL" id="JAEKNQ010000018">
    <property type="protein sequence ID" value="MBJ7602254.1"/>
    <property type="molecule type" value="Genomic_DNA"/>
</dbReference>
<protein>
    <submittedName>
        <fullName evidence="1">Winged helix DNA-binding domain-containing protein</fullName>
    </submittedName>
</protein>
<dbReference type="PANTHER" id="PTHR38479">
    <property type="entry name" value="LMO0824 PROTEIN"/>
    <property type="match status" value="1"/>
</dbReference>
<sequence>MNELDIIRRRQRNQRLTGGPLKTAVEVVTWLGAVQAQEYEEAKWSVGQRLASGTESEVERALTERQILRTHILRPTWHLVSRADIRWLLRLTSPGCRR</sequence>
<keyword evidence="1" id="KW-0238">DNA-binding</keyword>
<dbReference type="GO" id="GO:0003677">
    <property type="term" value="F:DNA binding"/>
    <property type="evidence" value="ECO:0007669"/>
    <property type="project" value="UniProtKB-KW"/>
</dbReference>
<organism evidence="1 2">
    <name type="scientific">Candidatus Dormiibacter inghamiae</name>
    <dbReference type="NCBI Taxonomy" id="3127013"/>
    <lineage>
        <taxon>Bacteria</taxon>
        <taxon>Bacillati</taxon>
        <taxon>Candidatus Dormiibacterota</taxon>
        <taxon>Candidatus Dormibacteria</taxon>
        <taxon>Candidatus Dormibacterales</taxon>
        <taxon>Candidatus Dormibacteraceae</taxon>
        <taxon>Candidatus Dormiibacter</taxon>
    </lineage>
</organism>
<dbReference type="Pfam" id="PF06224">
    <property type="entry name" value="AlkZ-like"/>
    <property type="match status" value="1"/>
</dbReference>
<dbReference type="RefSeq" id="WP_338176655.1">
    <property type="nucleotide sequence ID" value="NZ_JAEKNQ010000018.1"/>
</dbReference>
<proteinExistence type="predicted"/>
<reference evidence="1 2" key="1">
    <citation type="submission" date="2020-10" db="EMBL/GenBank/DDBJ databases">
        <title>Ca. Dormibacterota MAGs.</title>
        <authorList>
            <person name="Montgomery K."/>
        </authorList>
    </citation>
    <scope>NUCLEOTIDE SEQUENCE [LARGE SCALE GENOMIC DNA]</scope>
    <source>
        <strain evidence="1">SC8811_S16_3</strain>
    </source>
</reference>
<evidence type="ECO:0000313" key="2">
    <source>
        <dbReference type="Proteomes" id="UP000620075"/>
    </source>
</evidence>
<accession>A0A934NCT7</accession>
<dbReference type="Proteomes" id="UP000620075">
    <property type="component" value="Unassembled WGS sequence"/>
</dbReference>
<dbReference type="AlphaFoldDB" id="A0A934NCT7"/>
<dbReference type="InterPro" id="IPR009351">
    <property type="entry name" value="AlkZ-like"/>
</dbReference>
<name>A0A934NCT7_9BACT</name>
<gene>
    <name evidence="1" type="ORF">JF888_03530</name>
</gene>